<accession>A0A3B0TC46</accession>
<keyword evidence="1" id="KW-0472">Membrane</keyword>
<keyword evidence="1" id="KW-1133">Transmembrane helix</keyword>
<evidence type="ECO:0008006" key="3">
    <source>
        <dbReference type="Google" id="ProtNLM"/>
    </source>
</evidence>
<gene>
    <name evidence="2" type="ORF">MNBD_ALPHA12-509</name>
</gene>
<feature type="transmembrane region" description="Helical" evidence="1">
    <location>
        <begin position="448"/>
        <end position="472"/>
    </location>
</feature>
<protein>
    <recommendedName>
        <fullName evidence="3">Trk potassium uptake system protein TrkH</fullName>
    </recommendedName>
</protein>
<feature type="transmembrane region" description="Helical" evidence="1">
    <location>
        <begin position="7"/>
        <end position="28"/>
    </location>
</feature>
<feature type="transmembrane region" description="Helical" evidence="1">
    <location>
        <begin position="271"/>
        <end position="292"/>
    </location>
</feature>
<feature type="transmembrane region" description="Helical" evidence="1">
    <location>
        <begin position="328"/>
        <end position="351"/>
    </location>
</feature>
<sequence length="477" mass="50666">MPGIGYLAALVMMIFTAVTSASMGAAILSGDWQAVEAFALLSIAYAALAYFTFQIAPARTKNTNTAGVFSAAIIIWLTLVVAAMPAFMILEDANLALAFFEAASAATTLGSSLTAISEMSMSMIVYRSATAWSGGLLTLMLAVYVLGRYAVGGTPNRDLRFVLHGVGHGDQRLFQTFVEVGVPYGALTLIAAALLALTRVEPAHALIGALNIMSTNGFVGWQTAGSLFNNRVAEILAMVFMMIAASSIIWQKALVANRMRQTRDQGETGEFWVFALAAIAVGIVFSVTVYPISGSFGDAVLNRGFDIVSILTTTGITNNIYSGISVPIIFVLALALIGGNSYSTAGGLKFFRLRSMMRHSRNEILRLVYPNQILPGSVDASSANFEQAKATWSAFISTLIFILMVTIVFASLGHNFIAALNLSVGSFSSVGNLVSNNLFVSGGEEVSVFTLLTVGFTAMAGRVELLVILAAISRNRW</sequence>
<organism evidence="2">
    <name type="scientific">hydrothermal vent metagenome</name>
    <dbReference type="NCBI Taxonomy" id="652676"/>
    <lineage>
        <taxon>unclassified sequences</taxon>
        <taxon>metagenomes</taxon>
        <taxon>ecological metagenomes</taxon>
    </lineage>
</organism>
<dbReference type="PANTHER" id="PTHR32024">
    <property type="entry name" value="TRK SYSTEM POTASSIUM UPTAKE PROTEIN TRKG-RELATED"/>
    <property type="match status" value="1"/>
</dbReference>
<reference evidence="2" key="1">
    <citation type="submission" date="2018-06" db="EMBL/GenBank/DDBJ databases">
        <authorList>
            <person name="Zhirakovskaya E."/>
        </authorList>
    </citation>
    <scope>NUCLEOTIDE SEQUENCE</scope>
</reference>
<feature type="transmembrane region" description="Helical" evidence="1">
    <location>
        <begin position="34"/>
        <end position="53"/>
    </location>
</feature>
<feature type="transmembrane region" description="Helical" evidence="1">
    <location>
        <begin position="65"/>
        <end position="89"/>
    </location>
</feature>
<keyword evidence="1" id="KW-0812">Transmembrane</keyword>
<feature type="transmembrane region" description="Helical" evidence="1">
    <location>
        <begin position="392"/>
        <end position="412"/>
    </location>
</feature>
<feature type="transmembrane region" description="Helical" evidence="1">
    <location>
        <begin position="129"/>
        <end position="151"/>
    </location>
</feature>
<dbReference type="PANTHER" id="PTHR32024:SF2">
    <property type="entry name" value="TRK SYSTEM POTASSIUM UPTAKE PROTEIN TRKG-RELATED"/>
    <property type="match status" value="1"/>
</dbReference>
<feature type="transmembrane region" description="Helical" evidence="1">
    <location>
        <begin position="205"/>
        <end position="224"/>
    </location>
</feature>
<feature type="transmembrane region" description="Helical" evidence="1">
    <location>
        <begin position="181"/>
        <end position="198"/>
    </location>
</feature>
<proteinExistence type="predicted"/>
<name>A0A3B0TC46_9ZZZZ</name>
<feature type="transmembrane region" description="Helical" evidence="1">
    <location>
        <begin position="230"/>
        <end position="250"/>
    </location>
</feature>
<evidence type="ECO:0000256" key="1">
    <source>
        <dbReference type="SAM" id="Phobius"/>
    </source>
</evidence>
<dbReference type="AlphaFoldDB" id="A0A3B0TC46"/>
<feature type="transmembrane region" description="Helical" evidence="1">
    <location>
        <begin position="95"/>
        <end position="117"/>
    </location>
</feature>
<dbReference type="EMBL" id="UOEO01000036">
    <property type="protein sequence ID" value="VAW15618.1"/>
    <property type="molecule type" value="Genomic_DNA"/>
</dbReference>
<evidence type="ECO:0000313" key="2">
    <source>
        <dbReference type="EMBL" id="VAW15618.1"/>
    </source>
</evidence>